<comment type="caution">
    <text evidence="3">The sequence shown here is derived from an EMBL/GenBank/DDBJ whole genome shotgun (WGS) entry which is preliminary data.</text>
</comment>
<evidence type="ECO:0000256" key="1">
    <source>
        <dbReference type="SAM" id="Phobius"/>
    </source>
</evidence>
<evidence type="ECO:0000313" key="4">
    <source>
        <dbReference type="Proteomes" id="UP000247892"/>
    </source>
</evidence>
<sequence>MTTADQEQETRPSAAYARRQNVIAAAVLCALGVGAAILSWQLGIGDLADPGPGLWPLVVSVAMAVIAAVLVVRSAPTGEEERFGRESLIVVIGVVSLLGYVLLFEQVGFEIPTVALLVLWLKLLGRESWRMTVIVSVVATAAIYLLFITGLEVSLPHIVHF</sequence>
<dbReference type="Pfam" id="PF07331">
    <property type="entry name" value="TctB"/>
    <property type="match status" value="1"/>
</dbReference>
<dbReference type="RefSeq" id="WP_110342333.1">
    <property type="nucleotide sequence ID" value="NZ_JBHVKT010000018.1"/>
</dbReference>
<protein>
    <recommendedName>
        <fullName evidence="2">DUF1468 domain-containing protein</fullName>
    </recommendedName>
</protein>
<accession>A0A318LGT7</accession>
<gene>
    <name evidence="3" type="ORF">BA062_29005</name>
</gene>
<dbReference type="AlphaFoldDB" id="A0A318LGT7"/>
<keyword evidence="1" id="KW-0472">Membrane</keyword>
<feature type="domain" description="DUF1468" evidence="2">
    <location>
        <begin position="23"/>
        <end position="156"/>
    </location>
</feature>
<feature type="transmembrane region" description="Helical" evidence="1">
    <location>
        <begin position="132"/>
        <end position="151"/>
    </location>
</feature>
<keyword evidence="1" id="KW-0812">Transmembrane</keyword>
<keyword evidence="1" id="KW-1133">Transmembrane helix</keyword>
<keyword evidence="4" id="KW-1185">Reference proteome</keyword>
<organism evidence="3 4">
    <name type="scientific">Prauserella flavalba</name>
    <dbReference type="NCBI Taxonomy" id="1477506"/>
    <lineage>
        <taxon>Bacteria</taxon>
        <taxon>Bacillati</taxon>
        <taxon>Actinomycetota</taxon>
        <taxon>Actinomycetes</taxon>
        <taxon>Pseudonocardiales</taxon>
        <taxon>Pseudonocardiaceae</taxon>
        <taxon>Prauserella</taxon>
    </lineage>
</organism>
<evidence type="ECO:0000313" key="3">
    <source>
        <dbReference type="EMBL" id="PXY24268.1"/>
    </source>
</evidence>
<feature type="transmembrane region" description="Helical" evidence="1">
    <location>
        <begin position="87"/>
        <end position="103"/>
    </location>
</feature>
<name>A0A318LGT7_9PSEU</name>
<evidence type="ECO:0000259" key="2">
    <source>
        <dbReference type="Pfam" id="PF07331"/>
    </source>
</evidence>
<feature type="transmembrane region" description="Helical" evidence="1">
    <location>
        <begin position="21"/>
        <end position="42"/>
    </location>
</feature>
<feature type="transmembrane region" description="Helical" evidence="1">
    <location>
        <begin position="54"/>
        <end position="75"/>
    </location>
</feature>
<proteinExistence type="predicted"/>
<dbReference type="Proteomes" id="UP000247892">
    <property type="component" value="Unassembled WGS sequence"/>
</dbReference>
<reference evidence="3 4" key="1">
    <citation type="submission" date="2016-07" db="EMBL/GenBank/DDBJ databases">
        <title>Draft genome sequence of Prauserella sp. YIM 121212, isolated from alkaline soil.</title>
        <authorList>
            <person name="Ruckert C."/>
            <person name="Albersmeier A."/>
            <person name="Jiang C.-L."/>
            <person name="Jiang Y."/>
            <person name="Kalinowski J."/>
            <person name="Schneider O."/>
            <person name="Winkler A."/>
            <person name="Zotchev S.B."/>
        </authorList>
    </citation>
    <scope>NUCLEOTIDE SEQUENCE [LARGE SCALE GENOMIC DNA]</scope>
    <source>
        <strain evidence="3 4">YIM 121212</strain>
    </source>
</reference>
<dbReference type="InterPro" id="IPR009936">
    <property type="entry name" value="DUF1468"/>
</dbReference>
<dbReference type="EMBL" id="MASU01000013">
    <property type="protein sequence ID" value="PXY24268.1"/>
    <property type="molecule type" value="Genomic_DNA"/>
</dbReference>